<keyword evidence="1" id="KW-0472">Membrane</keyword>
<dbReference type="OrthoDB" id="3540210at2759"/>
<evidence type="ECO:0000256" key="1">
    <source>
        <dbReference type="SAM" id="Phobius"/>
    </source>
</evidence>
<comment type="caution">
    <text evidence="2">The sequence shown here is derived from an EMBL/GenBank/DDBJ whole genome shotgun (WGS) entry which is preliminary data.</text>
</comment>
<dbReference type="EMBL" id="JAGTJS010000018">
    <property type="protein sequence ID" value="KAH7243775.1"/>
    <property type="molecule type" value="Genomic_DNA"/>
</dbReference>
<dbReference type="AlphaFoldDB" id="A0A9P9GQR5"/>
<name>A0A9P9GQR5_FUSSL</name>
<evidence type="ECO:0000313" key="2">
    <source>
        <dbReference type="EMBL" id="KAH7243775.1"/>
    </source>
</evidence>
<organism evidence="2 3">
    <name type="scientific">Fusarium solani</name>
    <name type="common">Filamentous fungus</name>
    <dbReference type="NCBI Taxonomy" id="169388"/>
    <lineage>
        <taxon>Eukaryota</taxon>
        <taxon>Fungi</taxon>
        <taxon>Dikarya</taxon>
        <taxon>Ascomycota</taxon>
        <taxon>Pezizomycotina</taxon>
        <taxon>Sordariomycetes</taxon>
        <taxon>Hypocreomycetidae</taxon>
        <taxon>Hypocreales</taxon>
        <taxon>Nectriaceae</taxon>
        <taxon>Fusarium</taxon>
        <taxon>Fusarium solani species complex</taxon>
    </lineage>
</organism>
<proteinExistence type="predicted"/>
<feature type="transmembrane region" description="Helical" evidence="1">
    <location>
        <begin position="115"/>
        <end position="138"/>
    </location>
</feature>
<evidence type="ECO:0000313" key="3">
    <source>
        <dbReference type="Proteomes" id="UP000736672"/>
    </source>
</evidence>
<sequence>MYFNVYTGVWVDYSQGRIAGATITLTSRNGSILVAALSMFLVFVGSQFWNILSFVIHQMNATDKATDILHCQHQAIFRNAGTSIGAARELLALPFSWRRGQPEPRKFSMIIFRSWAWAFLAITNFCVWSVVGLFSSVITKSASSDILVRPGTCGIVFDKTSETGFSSKALNQTIIADTHARACYGSNGNPAQCNLFVQPQIAWAENTNASCPLGSGFCSATLELDSGYIDSHRHLGINAPLENRISYRRVTKCAVVDPEVVRNLTKETYTNKTAYPVYQYYFGQNKAYETPFTFDYDSYLANSDVGYSIRSISHYGGDIKTSSWLPSEEFYLPQADLSLVWLFPNFMFSASPIDDPFFGFHPTNHSEFCQPDNLVNIMACTDQYQLCNPKRQNHTCTPLTAGFQLQDHISNIGLNPTQNATGRLIMALNGADGIVSSLAGRGAGALLASEKVTESIQGFLPSNQWATEVKNWFAISLTKLQYALVEYPTGPNSPLTDNLALKTLPMSEYQNLCRSMKVPNPGKHKSFAVLALVIVLIGGGIIIITSIILEPVTNYIYSNWVTKHQFRRRQWMLDGKLQLQRMAYEHFGVGSWVNKHTSIPVTTETTKIIHYDRIFVNIPCAELDREALEQGLITRRSESPGRHHVVIPTSPGNQERTPLREYLAGM</sequence>
<accession>A0A9P9GQR5</accession>
<keyword evidence="1" id="KW-1133">Transmembrane helix</keyword>
<gene>
    <name evidence="2" type="ORF">B0J15DRAFT_469690</name>
</gene>
<dbReference type="Proteomes" id="UP000736672">
    <property type="component" value="Unassembled WGS sequence"/>
</dbReference>
<feature type="transmembrane region" description="Helical" evidence="1">
    <location>
        <begin position="32"/>
        <end position="56"/>
    </location>
</feature>
<protein>
    <submittedName>
        <fullName evidence="2">Uncharacterized protein</fullName>
    </submittedName>
</protein>
<keyword evidence="3" id="KW-1185">Reference proteome</keyword>
<reference evidence="2" key="1">
    <citation type="journal article" date="2021" name="Nat. Commun.">
        <title>Genetic determinants of endophytism in the Arabidopsis root mycobiome.</title>
        <authorList>
            <person name="Mesny F."/>
            <person name="Miyauchi S."/>
            <person name="Thiergart T."/>
            <person name="Pickel B."/>
            <person name="Atanasova L."/>
            <person name="Karlsson M."/>
            <person name="Huettel B."/>
            <person name="Barry K.W."/>
            <person name="Haridas S."/>
            <person name="Chen C."/>
            <person name="Bauer D."/>
            <person name="Andreopoulos W."/>
            <person name="Pangilinan J."/>
            <person name="LaButti K."/>
            <person name="Riley R."/>
            <person name="Lipzen A."/>
            <person name="Clum A."/>
            <person name="Drula E."/>
            <person name="Henrissat B."/>
            <person name="Kohler A."/>
            <person name="Grigoriev I.V."/>
            <person name="Martin F.M."/>
            <person name="Hacquard S."/>
        </authorList>
    </citation>
    <scope>NUCLEOTIDE SEQUENCE</scope>
    <source>
        <strain evidence="2">FSSC 5 MPI-SDFR-AT-0091</strain>
    </source>
</reference>
<feature type="transmembrane region" description="Helical" evidence="1">
    <location>
        <begin position="527"/>
        <end position="549"/>
    </location>
</feature>
<keyword evidence="1" id="KW-0812">Transmembrane</keyword>